<dbReference type="STRING" id="1076935.U4L9V7"/>
<dbReference type="PANTHER" id="PTHR33048">
    <property type="entry name" value="PTH11-LIKE INTEGRAL MEMBRANE PROTEIN (AFU_ORTHOLOGUE AFUA_5G11245)"/>
    <property type="match status" value="1"/>
</dbReference>
<keyword evidence="2 6" id="KW-0812">Transmembrane</keyword>
<dbReference type="Proteomes" id="UP000018144">
    <property type="component" value="Unassembled WGS sequence"/>
</dbReference>
<protein>
    <recommendedName>
        <fullName evidence="7">Rhodopsin domain-containing protein</fullName>
    </recommendedName>
</protein>
<evidence type="ECO:0000259" key="7">
    <source>
        <dbReference type="Pfam" id="PF20684"/>
    </source>
</evidence>
<feature type="transmembrane region" description="Helical" evidence="6">
    <location>
        <begin position="12"/>
        <end position="32"/>
    </location>
</feature>
<feature type="domain" description="Rhodopsin" evidence="7">
    <location>
        <begin position="41"/>
        <end position="283"/>
    </location>
</feature>
<sequence>MGIGAHDARMFFVGCVVIQSIITLCLPLRFFLLRKGWRKSSMMAMWSDAFFMFGWLIMMGWGWFDVYLVAMEVAVREKATTQLEIDMFFNTELMAKVYFTNVFIVITAIWALKAAFLCMYGDLYSRIVNIRMTAFHFTVGYVFACFITLIVCALLECRPISSVWDMTNAENEPTCSPFYSYKFQLTMLILGIITDVLLMALPLHILAQMTLTAPEKRGIAFIFLLALISIAAILSRFCILNGQGVFESLGWKNISQYYWNGFLTWLEIMLVEIAFVLPSLRIALVSRKKKRSSGGGDVMMISLVEEDRSDVLADREDAEVEHWRFRK</sequence>
<comment type="similarity">
    <text evidence="5">Belongs to the SAT4 family.</text>
</comment>
<dbReference type="PANTHER" id="PTHR33048:SF114">
    <property type="entry name" value="MEMBRANE PROTEIN PTH11-LIKE, PUTATIVE (AFU_ORTHOLOGUE AFUA_7G06620)-RELATED"/>
    <property type="match status" value="1"/>
</dbReference>
<dbReference type="GO" id="GO:0016020">
    <property type="term" value="C:membrane"/>
    <property type="evidence" value="ECO:0007669"/>
    <property type="project" value="UniProtKB-SubCell"/>
</dbReference>
<evidence type="ECO:0000313" key="9">
    <source>
        <dbReference type="Proteomes" id="UP000018144"/>
    </source>
</evidence>
<feature type="transmembrane region" description="Helical" evidence="6">
    <location>
        <begin position="133"/>
        <end position="156"/>
    </location>
</feature>
<dbReference type="AlphaFoldDB" id="U4L9V7"/>
<keyword evidence="9" id="KW-1185">Reference proteome</keyword>
<evidence type="ECO:0000256" key="2">
    <source>
        <dbReference type="ARBA" id="ARBA00022692"/>
    </source>
</evidence>
<evidence type="ECO:0000256" key="5">
    <source>
        <dbReference type="ARBA" id="ARBA00038359"/>
    </source>
</evidence>
<evidence type="ECO:0000313" key="8">
    <source>
        <dbReference type="EMBL" id="CCX15969.1"/>
    </source>
</evidence>
<comment type="subcellular location">
    <subcellularLocation>
        <location evidence="1">Membrane</location>
        <topology evidence="1">Multi-pass membrane protein</topology>
    </subcellularLocation>
</comment>
<dbReference type="InterPro" id="IPR052337">
    <property type="entry name" value="SAT4-like"/>
</dbReference>
<feature type="transmembrane region" description="Helical" evidence="6">
    <location>
        <begin position="219"/>
        <end position="242"/>
    </location>
</feature>
<organism evidence="8 9">
    <name type="scientific">Pyronema omphalodes (strain CBS 100304)</name>
    <name type="common">Pyronema confluens</name>
    <dbReference type="NCBI Taxonomy" id="1076935"/>
    <lineage>
        <taxon>Eukaryota</taxon>
        <taxon>Fungi</taxon>
        <taxon>Dikarya</taxon>
        <taxon>Ascomycota</taxon>
        <taxon>Pezizomycotina</taxon>
        <taxon>Pezizomycetes</taxon>
        <taxon>Pezizales</taxon>
        <taxon>Pyronemataceae</taxon>
        <taxon>Pyronema</taxon>
    </lineage>
</organism>
<dbReference type="EMBL" id="HF936282">
    <property type="protein sequence ID" value="CCX15969.1"/>
    <property type="molecule type" value="Genomic_DNA"/>
</dbReference>
<dbReference type="InterPro" id="IPR049326">
    <property type="entry name" value="Rhodopsin_dom_fungi"/>
</dbReference>
<evidence type="ECO:0000256" key="1">
    <source>
        <dbReference type="ARBA" id="ARBA00004141"/>
    </source>
</evidence>
<feature type="transmembrane region" description="Helical" evidence="6">
    <location>
        <begin position="262"/>
        <end position="284"/>
    </location>
</feature>
<evidence type="ECO:0000256" key="4">
    <source>
        <dbReference type="ARBA" id="ARBA00023136"/>
    </source>
</evidence>
<evidence type="ECO:0000256" key="6">
    <source>
        <dbReference type="SAM" id="Phobius"/>
    </source>
</evidence>
<dbReference type="OrthoDB" id="5372266at2759"/>
<dbReference type="OMA" id="IVNIRMT"/>
<keyword evidence="4 6" id="KW-0472">Membrane</keyword>
<keyword evidence="3 6" id="KW-1133">Transmembrane helix</keyword>
<reference evidence="8 9" key="1">
    <citation type="journal article" date="2013" name="PLoS Genet.">
        <title>The genome and development-dependent transcriptomes of Pyronema confluens: a window into fungal evolution.</title>
        <authorList>
            <person name="Traeger S."/>
            <person name="Altegoer F."/>
            <person name="Freitag M."/>
            <person name="Gabaldon T."/>
            <person name="Kempken F."/>
            <person name="Kumar A."/>
            <person name="Marcet-Houben M."/>
            <person name="Poggeler S."/>
            <person name="Stajich J.E."/>
            <person name="Nowrousian M."/>
        </authorList>
    </citation>
    <scope>NUCLEOTIDE SEQUENCE [LARGE SCALE GENOMIC DNA]</scope>
    <source>
        <strain evidence="9">CBS 100304</strain>
        <tissue evidence="8">Vegetative mycelium</tissue>
    </source>
</reference>
<accession>U4L9V7</accession>
<gene>
    <name evidence="8" type="ORF">PCON_02441</name>
</gene>
<feature type="transmembrane region" description="Helical" evidence="6">
    <location>
        <begin position="187"/>
        <end position="207"/>
    </location>
</feature>
<evidence type="ECO:0000256" key="3">
    <source>
        <dbReference type="ARBA" id="ARBA00022989"/>
    </source>
</evidence>
<feature type="transmembrane region" description="Helical" evidence="6">
    <location>
        <begin position="44"/>
        <end position="64"/>
    </location>
</feature>
<proteinExistence type="inferred from homology"/>
<name>U4L9V7_PYROM</name>
<feature type="transmembrane region" description="Helical" evidence="6">
    <location>
        <begin position="97"/>
        <end position="121"/>
    </location>
</feature>
<dbReference type="Pfam" id="PF20684">
    <property type="entry name" value="Fung_rhodopsin"/>
    <property type="match status" value="1"/>
</dbReference>